<organism evidence="1">
    <name type="scientific">Salmonella enterica</name>
    <name type="common">Salmonella choleraesuis</name>
    <dbReference type="NCBI Taxonomy" id="28901"/>
    <lineage>
        <taxon>Bacteria</taxon>
        <taxon>Pseudomonadati</taxon>
        <taxon>Pseudomonadota</taxon>
        <taxon>Gammaproteobacteria</taxon>
        <taxon>Enterobacterales</taxon>
        <taxon>Enterobacteriaceae</taxon>
        <taxon>Salmonella</taxon>
    </lineage>
</organism>
<sequence>MLKNWQNKTKAPTKTIFCVASGPSLTAEDCETVQKTGCSIIAVNNSWQLFSDIYALYAGDLSWWKRYRKEIPVGQFRKFTANLAAAKSYALEYRRYCDLKEGFNSGAMAISLAAELGAEVVILLGYDCSLAHGVHWHGPHADKLRNPSEISVSTWHQQFNKTQDRHPNLHILNASRSSEIQCFPRINLEAAIAQLSSAAVPVQ</sequence>
<protein>
    <submittedName>
        <fullName evidence="1">Norphogenetic protein</fullName>
    </submittedName>
</protein>
<dbReference type="Proteomes" id="UP000839536">
    <property type="component" value="Unassembled WGS sequence"/>
</dbReference>
<comment type="caution">
    <text evidence="1">The sequence shown here is derived from an EMBL/GenBank/DDBJ whole genome shotgun (WGS) entry which is preliminary data.</text>
</comment>
<accession>A0A4Q1DL43</accession>
<name>A0A4Q1DL43_SALER</name>
<dbReference type="AlphaFoldDB" id="A0A4Q1DL43"/>
<reference evidence="1" key="1">
    <citation type="submission" date="2019-01" db="EMBL/GenBank/DDBJ databases">
        <title>Whole genome sequencing of Salmonella enterica.</title>
        <authorList>
            <person name="Cao G."/>
        </authorList>
    </citation>
    <scope>NUCLEOTIDE SEQUENCE [LARGE SCALE GENOMIC DNA]</scope>
    <source>
        <strain evidence="1">CFSAN074594</strain>
    </source>
</reference>
<dbReference type="RefSeq" id="WP_024133292.1">
    <property type="nucleotide sequence ID" value="NZ_MXLS01000021.1"/>
</dbReference>
<evidence type="ECO:0000313" key="1">
    <source>
        <dbReference type="EMBL" id="RXL17173.1"/>
    </source>
</evidence>
<dbReference type="EMBL" id="SDIQ01000044">
    <property type="protein sequence ID" value="RXL17173.1"/>
    <property type="molecule type" value="Genomic_DNA"/>
</dbReference>
<proteinExistence type="predicted"/>
<gene>
    <name evidence="1" type="ORF">EKD96_21245</name>
</gene>